<organism evidence="1 2">
    <name type="scientific">Nocardiopsis tropica</name>
    <dbReference type="NCBI Taxonomy" id="109330"/>
    <lineage>
        <taxon>Bacteria</taxon>
        <taxon>Bacillati</taxon>
        <taxon>Actinomycetota</taxon>
        <taxon>Actinomycetes</taxon>
        <taxon>Streptosporangiales</taxon>
        <taxon>Nocardiopsidaceae</taxon>
        <taxon>Nocardiopsis</taxon>
    </lineage>
</organism>
<sequence length="161" mass="16277">MGGMRTRTAPVSRCRVTAVLPGDRAVRVVDDHVVALAGADTGRNWLLAADVVHLPGGTPLDPEDVFAALPGCLVVTDLGESPSVRVRGGSGSVGVPSPDLAWLLGSVAHAWLTESGGGDGLAALVGSAEITLQGRGGGIPGVAASLRSGDRRSRFVWTAHG</sequence>
<name>A0ABU7KIM1_9ACTN</name>
<proteinExistence type="predicted"/>
<reference evidence="1 2" key="1">
    <citation type="submission" date="2023-07" db="EMBL/GenBank/DDBJ databases">
        <authorList>
            <person name="Girao M."/>
            <person name="Carvalho M.F."/>
        </authorList>
    </citation>
    <scope>NUCLEOTIDE SEQUENCE [LARGE SCALE GENOMIC DNA]</scope>
    <source>
        <strain evidence="1 2">66/93</strain>
    </source>
</reference>
<evidence type="ECO:0000313" key="2">
    <source>
        <dbReference type="Proteomes" id="UP001348641"/>
    </source>
</evidence>
<dbReference type="RefSeq" id="WP_330156447.1">
    <property type="nucleotide sequence ID" value="NZ_BAAAJA010000013.1"/>
</dbReference>
<dbReference type="EMBL" id="JAUUCC010000002">
    <property type="protein sequence ID" value="MEE2049148.1"/>
    <property type="molecule type" value="Genomic_DNA"/>
</dbReference>
<comment type="caution">
    <text evidence="1">The sequence shown here is derived from an EMBL/GenBank/DDBJ whole genome shotgun (WGS) entry which is preliminary data.</text>
</comment>
<evidence type="ECO:0000313" key="1">
    <source>
        <dbReference type="EMBL" id="MEE2049148.1"/>
    </source>
</evidence>
<dbReference type="Proteomes" id="UP001348641">
    <property type="component" value="Unassembled WGS sequence"/>
</dbReference>
<accession>A0ABU7KIM1</accession>
<gene>
    <name evidence="1" type="ORF">Q8A49_01390</name>
</gene>
<protein>
    <submittedName>
        <fullName evidence="1">Uncharacterized protein</fullName>
    </submittedName>
</protein>